<dbReference type="GO" id="GO:0006508">
    <property type="term" value="P:proteolysis"/>
    <property type="evidence" value="ECO:0007669"/>
    <property type="project" value="InterPro"/>
</dbReference>
<reference evidence="2 3" key="1">
    <citation type="submission" date="2018-06" db="EMBL/GenBank/DDBJ databases">
        <title>Genomic Encyclopedia of Archaeal and Bacterial Type Strains, Phase II (KMG-II): from individual species to whole genera.</title>
        <authorList>
            <person name="Goeker M."/>
        </authorList>
    </citation>
    <scope>NUCLEOTIDE SEQUENCE [LARGE SCALE GENOMIC DNA]</scope>
    <source>
        <strain evidence="2 3">DSM 12408</strain>
    </source>
</reference>
<dbReference type="OrthoDB" id="9764939at2"/>
<sequence length="332" mass="37557">MKHILFITVLLAMVSCKTKIQESPETNTINLAMTEQIPANKTLEFVTSAELKESVSYLASDDLQGRATGSAGIEKAAVYIENKLKSYNVKPYFETYRDFYKAKGMEAYNVVGFIEGNDPELKKEIIIIGAHYDHIGFGEEVDGDTIANGANDDATGVAAVLAMARYFATKKNNKRSILFTLYSGEEMGLLGSKHLAARLKEQDINLYTMINFEMIGVPMVDKEYDAYFTGFDLSNMAPKMNDYVDYNLLGLLPKAKEFQLFYRSDNYPFYKAFNKPSHAISTFDFTNFDHYHKVGDEADKMDYEFMADLVNRLIPAFETMSNTATQEIKMNE</sequence>
<dbReference type="PANTHER" id="PTHR12147:SF26">
    <property type="entry name" value="PEPTIDASE M28 DOMAIN-CONTAINING PROTEIN"/>
    <property type="match status" value="1"/>
</dbReference>
<comment type="caution">
    <text evidence="2">The sequence shown here is derived from an EMBL/GenBank/DDBJ whole genome shotgun (WGS) entry which is preliminary data.</text>
</comment>
<dbReference type="Proteomes" id="UP000248987">
    <property type="component" value="Unassembled WGS sequence"/>
</dbReference>
<dbReference type="Pfam" id="PF04389">
    <property type="entry name" value="Peptidase_M28"/>
    <property type="match status" value="1"/>
</dbReference>
<dbReference type="EMBL" id="QLLQ01000024">
    <property type="protein sequence ID" value="RAJ19125.1"/>
    <property type="molecule type" value="Genomic_DNA"/>
</dbReference>
<name>A0A1A7R0N2_9FLAO</name>
<evidence type="ECO:0000313" key="2">
    <source>
        <dbReference type="EMBL" id="RAJ19125.1"/>
    </source>
</evidence>
<accession>A0A1A7R0N2</accession>
<organism evidence="2 3">
    <name type="scientific">Gelidibacter algens</name>
    <dbReference type="NCBI Taxonomy" id="49280"/>
    <lineage>
        <taxon>Bacteria</taxon>
        <taxon>Pseudomonadati</taxon>
        <taxon>Bacteroidota</taxon>
        <taxon>Flavobacteriia</taxon>
        <taxon>Flavobacteriales</taxon>
        <taxon>Flavobacteriaceae</taxon>
        <taxon>Gelidibacter</taxon>
    </lineage>
</organism>
<protein>
    <submittedName>
        <fullName evidence="2">Peptidase M28-like protein</fullName>
    </submittedName>
</protein>
<dbReference type="InterPro" id="IPR007484">
    <property type="entry name" value="Peptidase_M28"/>
</dbReference>
<dbReference type="GO" id="GO:0008235">
    <property type="term" value="F:metalloexopeptidase activity"/>
    <property type="evidence" value="ECO:0007669"/>
    <property type="project" value="InterPro"/>
</dbReference>
<dbReference type="RefSeq" id="WP_066432910.1">
    <property type="nucleotide sequence ID" value="NZ_LZRN01000012.1"/>
</dbReference>
<evidence type="ECO:0000313" key="3">
    <source>
        <dbReference type="Proteomes" id="UP000248987"/>
    </source>
</evidence>
<dbReference type="STRING" id="49280.A9996_07715"/>
<dbReference type="Gene3D" id="3.40.630.10">
    <property type="entry name" value="Zn peptidases"/>
    <property type="match status" value="1"/>
</dbReference>
<dbReference type="InterPro" id="IPR045175">
    <property type="entry name" value="M28_fam"/>
</dbReference>
<keyword evidence="3" id="KW-1185">Reference proteome</keyword>
<gene>
    <name evidence="2" type="ORF">LX77_03664</name>
</gene>
<dbReference type="AlphaFoldDB" id="A0A1A7R0N2"/>
<proteinExistence type="predicted"/>
<dbReference type="SUPFAM" id="SSF53187">
    <property type="entry name" value="Zn-dependent exopeptidases"/>
    <property type="match status" value="1"/>
</dbReference>
<feature type="domain" description="Peptidase M28" evidence="1">
    <location>
        <begin position="109"/>
        <end position="308"/>
    </location>
</feature>
<dbReference type="PANTHER" id="PTHR12147">
    <property type="entry name" value="METALLOPEPTIDASE M28 FAMILY MEMBER"/>
    <property type="match status" value="1"/>
</dbReference>
<evidence type="ECO:0000259" key="1">
    <source>
        <dbReference type="Pfam" id="PF04389"/>
    </source>
</evidence>
<dbReference type="CDD" id="cd03877">
    <property type="entry name" value="M28_like"/>
    <property type="match status" value="1"/>
</dbReference>
<dbReference type="PROSITE" id="PS51257">
    <property type="entry name" value="PROKAR_LIPOPROTEIN"/>
    <property type="match status" value="1"/>
</dbReference>